<proteinExistence type="predicted"/>
<accession>A0A2P6Q3T9</accession>
<evidence type="ECO:0000313" key="2">
    <source>
        <dbReference type="Proteomes" id="UP000238479"/>
    </source>
</evidence>
<gene>
    <name evidence="1" type="ORF">RchiOBHm_Chr5g0007411</name>
</gene>
<dbReference type="AlphaFoldDB" id="A0A2P6Q3T9"/>
<protein>
    <submittedName>
        <fullName evidence="1">Uncharacterized protein</fullName>
    </submittedName>
</protein>
<dbReference type="STRING" id="74649.A0A2P6Q3T9"/>
<keyword evidence="2" id="KW-1185">Reference proteome</keyword>
<dbReference type="Proteomes" id="UP000238479">
    <property type="component" value="Chromosome 5"/>
</dbReference>
<dbReference type="EMBL" id="PDCK01000043">
    <property type="protein sequence ID" value="PRQ28846.1"/>
    <property type="molecule type" value="Genomic_DNA"/>
</dbReference>
<organism evidence="1 2">
    <name type="scientific">Rosa chinensis</name>
    <name type="common">China rose</name>
    <dbReference type="NCBI Taxonomy" id="74649"/>
    <lineage>
        <taxon>Eukaryota</taxon>
        <taxon>Viridiplantae</taxon>
        <taxon>Streptophyta</taxon>
        <taxon>Embryophyta</taxon>
        <taxon>Tracheophyta</taxon>
        <taxon>Spermatophyta</taxon>
        <taxon>Magnoliopsida</taxon>
        <taxon>eudicotyledons</taxon>
        <taxon>Gunneridae</taxon>
        <taxon>Pentapetalae</taxon>
        <taxon>rosids</taxon>
        <taxon>fabids</taxon>
        <taxon>Rosales</taxon>
        <taxon>Rosaceae</taxon>
        <taxon>Rosoideae</taxon>
        <taxon>Rosoideae incertae sedis</taxon>
        <taxon>Rosa</taxon>
    </lineage>
</organism>
<dbReference type="Gramene" id="PRQ28846">
    <property type="protein sequence ID" value="PRQ28846"/>
    <property type="gene ID" value="RchiOBHm_Chr5g0007411"/>
</dbReference>
<comment type="caution">
    <text evidence="1">The sequence shown here is derived from an EMBL/GenBank/DDBJ whole genome shotgun (WGS) entry which is preliminary data.</text>
</comment>
<evidence type="ECO:0000313" key="1">
    <source>
        <dbReference type="EMBL" id="PRQ28846.1"/>
    </source>
</evidence>
<reference evidence="1 2" key="1">
    <citation type="journal article" date="2018" name="Nat. Genet.">
        <title>The Rosa genome provides new insights in the design of modern roses.</title>
        <authorList>
            <person name="Bendahmane M."/>
        </authorList>
    </citation>
    <scope>NUCLEOTIDE SEQUENCE [LARGE SCALE GENOMIC DNA]</scope>
    <source>
        <strain evidence="2">cv. Old Blush</strain>
    </source>
</reference>
<name>A0A2P6Q3T9_ROSCH</name>
<sequence length="148" mass="16135">MEMLQHSLEDSFLNISVFVLLSLVVRSILNHGSVAPAKNSRLSPLPPECAGFNYGVGETIDIPVDGSGDLKKRERELQAKEAELRKCEEIHIGFCIFAAVAPPIMFKGKSLIGILAAIDIRSDHALVRQVYMYVPGSGKAAKMKRKGA</sequence>